<evidence type="ECO:0000256" key="2">
    <source>
        <dbReference type="ARBA" id="ARBA00023136"/>
    </source>
</evidence>
<feature type="non-terminal residue" evidence="4">
    <location>
        <position position="159"/>
    </location>
</feature>
<keyword evidence="3" id="KW-0998">Cell outer membrane</keyword>
<dbReference type="GO" id="GO:0009279">
    <property type="term" value="C:cell outer membrane"/>
    <property type="evidence" value="ECO:0007669"/>
    <property type="project" value="UniProtKB-SubCell"/>
</dbReference>
<dbReference type="PANTHER" id="PTHR47234">
    <property type="match status" value="1"/>
</dbReference>
<accession>T0YLJ0</accession>
<dbReference type="EMBL" id="AUZX01014232">
    <property type="protein sequence ID" value="EQD32772.1"/>
    <property type="molecule type" value="Genomic_DNA"/>
</dbReference>
<proteinExistence type="predicted"/>
<dbReference type="Gene3D" id="2.40.170.20">
    <property type="entry name" value="TonB-dependent receptor, beta-barrel domain"/>
    <property type="match status" value="1"/>
</dbReference>
<reference evidence="4" key="1">
    <citation type="submission" date="2013-08" db="EMBL/GenBank/DDBJ databases">
        <authorList>
            <person name="Mendez C."/>
            <person name="Richter M."/>
            <person name="Ferrer M."/>
            <person name="Sanchez J."/>
        </authorList>
    </citation>
    <scope>NUCLEOTIDE SEQUENCE</scope>
</reference>
<sequence>INLSYDWRLGPGEIFVRGNGTYFYKYAVQNYNGTWTSVVNQGLSQVGTEGGVIVRWRHTLTIGYTTPSWELSVTQQYQEPYLDTPSTVTQVPRHVSAYDTINTQASYTGLRHFDFTLGVINLFNQNPPYANYASIDQQFRRWIRSHLVGIRAAATSMRR</sequence>
<comment type="caution">
    <text evidence="4">The sequence shown here is derived from an EMBL/GenBank/DDBJ whole genome shotgun (WGS) entry which is preliminary data.</text>
</comment>
<name>T0YLJ0_9ZZZZ</name>
<dbReference type="PANTHER" id="PTHR47234:SF2">
    <property type="entry name" value="TONB-DEPENDENT RECEPTOR"/>
    <property type="match status" value="1"/>
</dbReference>
<evidence type="ECO:0000256" key="1">
    <source>
        <dbReference type="ARBA" id="ARBA00004442"/>
    </source>
</evidence>
<feature type="non-terminal residue" evidence="4">
    <location>
        <position position="1"/>
    </location>
</feature>
<dbReference type="AlphaFoldDB" id="T0YLJ0"/>
<protein>
    <submittedName>
        <fullName evidence="4">Uncharacterized protein</fullName>
    </submittedName>
</protein>
<organism evidence="4">
    <name type="scientific">mine drainage metagenome</name>
    <dbReference type="NCBI Taxonomy" id="410659"/>
    <lineage>
        <taxon>unclassified sequences</taxon>
        <taxon>metagenomes</taxon>
        <taxon>ecological metagenomes</taxon>
    </lineage>
</organism>
<dbReference type="InterPro" id="IPR036942">
    <property type="entry name" value="Beta-barrel_TonB_sf"/>
</dbReference>
<dbReference type="SUPFAM" id="SSF56935">
    <property type="entry name" value="Porins"/>
    <property type="match status" value="1"/>
</dbReference>
<evidence type="ECO:0000313" key="4">
    <source>
        <dbReference type="EMBL" id="EQD32772.1"/>
    </source>
</evidence>
<keyword evidence="2" id="KW-0472">Membrane</keyword>
<reference evidence="4" key="2">
    <citation type="journal article" date="2014" name="ISME J.">
        <title>Microbial stratification in low pH oxic and suboxic macroscopic growths along an acid mine drainage.</title>
        <authorList>
            <person name="Mendez-Garcia C."/>
            <person name="Mesa V."/>
            <person name="Sprenger R.R."/>
            <person name="Richter M."/>
            <person name="Diez M.S."/>
            <person name="Solano J."/>
            <person name="Bargiela R."/>
            <person name="Golyshina O.V."/>
            <person name="Manteca A."/>
            <person name="Ramos J.L."/>
            <person name="Gallego J.R."/>
            <person name="Llorente I."/>
            <person name="Martins Dos Santos V.A."/>
            <person name="Jensen O.N."/>
            <person name="Pelaez A.I."/>
            <person name="Sanchez J."/>
            <person name="Ferrer M."/>
        </authorList>
    </citation>
    <scope>NUCLEOTIDE SEQUENCE</scope>
</reference>
<gene>
    <name evidence="4" type="ORF">B1A_19291</name>
</gene>
<comment type="subcellular location">
    <subcellularLocation>
        <location evidence="1">Cell outer membrane</location>
    </subcellularLocation>
</comment>
<evidence type="ECO:0000256" key="3">
    <source>
        <dbReference type="ARBA" id="ARBA00023237"/>
    </source>
</evidence>